<reference evidence="2" key="1">
    <citation type="submission" date="2019-05" db="EMBL/GenBank/DDBJ databases">
        <authorList>
            <person name="Piombo E."/>
        </authorList>
    </citation>
    <scope>NUCLEOTIDE SEQUENCE</scope>
    <source>
        <strain evidence="2">C2S</strain>
    </source>
</reference>
<dbReference type="EMBL" id="CABFJX010000401">
    <property type="protein sequence ID" value="VTT80310.1"/>
    <property type="molecule type" value="Genomic_DNA"/>
</dbReference>
<evidence type="ECO:0000313" key="3">
    <source>
        <dbReference type="Proteomes" id="UP000760494"/>
    </source>
</evidence>
<comment type="caution">
    <text evidence="2">The sequence shown here is derived from an EMBL/GenBank/DDBJ whole genome shotgun (WGS) entry which is preliminary data.</text>
</comment>
<proteinExistence type="predicted"/>
<evidence type="ECO:0000313" key="2">
    <source>
        <dbReference type="EMBL" id="VTT80310.1"/>
    </source>
</evidence>
<dbReference type="AlphaFoldDB" id="A0A9Q9RV43"/>
<sequence>MPNAPPKPLSSPYSGCSGLWPINLLILLEIRIKVDSLTLLPLGSVSMQDKANRERVDIDPRYLVRNKIMFQLLRHCLSYANTAVIVEYLFNICLFKHLFEALGHAVSAAWKLERTPHAITSSCTSSGESKVSRQHPADHWAIPHPTQTTDG</sequence>
<name>A0A9Q9RV43_FUSFU</name>
<organism evidence="2 3">
    <name type="scientific">Fusarium fujikuroi</name>
    <name type="common">Bakanae and foot rot disease fungus</name>
    <name type="synonym">Gibberella fujikuroi</name>
    <dbReference type="NCBI Taxonomy" id="5127"/>
    <lineage>
        <taxon>Eukaryota</taxon>
        <taxon>Fungi</taxon>
        <taxon>Dikarya</taxon>
        <taxon>Ascomycota</taxon>
        <taxon>Pezizomycotina</taxon>
        <taxon>Sordariomycetes</taxon>
        <taxon>Hypocreomycetidae</taxon>
        <taxon>Hypocreales</taxon>
        <taxon>Nectriaceae</taxon>
        <taxon>Fusarium</taxon>
        <taxon>Fusarium fujikuroi species complex</taxon>
    </lineage>
</organism>
<dbReference type="Proteomes" id="UP000760494">
    <property type="component" value="Unassembled WGS sequence"/>
</dbReference>
<feature type="region of interest" description="Disordered" evidence="1">
    <location>
        <begin position="121"/>
        <end position="151"/>
    </location>
</feature>
<accession>A0A9Q9RV43</accession>
<evidence type="ECO:0000256" key="1">
    <source>
        <dbReference type="SAM" id="MobiDB-lite"/>
    </source>
</evidence>
<gene>
    <name evidence="2" type="ORF">C2S_11659</name>
</gene>
<protein>
    <submittedName>
        <fullName evidence="2">Uncharacterized protein</fullName>
    </submittedName>
</protein>